<keyword evidence="11" id="KW-1185">Reference proteome</keyword>
<dbReference type="GO" id="GO:0006508">
    <property type="term" value="P:proteolysis"/>
    <property type="evidence" value="ECO:0007669"/>
    <property type="project" value="UniProtKB-KW"/>
</dbReference>
<feature type="domain" description="Peptidase S53" evidence="9">
    <location>
        <begin position="168"/>
        <end position="516"/>
    </location>
</feature>
<dbReference type="CDD" id="cd11377">
    <property type="entry name" value="Pro-peptidase_S53"/>
    <property type="match status" value="1"/>
</dbReference>
<dbReference type="OrthoDB" id="3480681at2"/>
<dbReference type="PANTHER" id="PTHR14218">
    <property type="entry name" value="PROTEASE S8 TRIPEPTIDYL PEPTIDASE I CLN2"/>
    <property type="match status" value="1"/>
</dbReference>
<dbReference type="InterPro" id="IPR030400">
    <property type="entry name" value="Sedolisin_dom"/>
</dbReference>
<dbReference type="PROSITE" id="PS51695">
    <property type="entry name" value="SEDOLISIN"/>
    <property type="match status" value="1"/>
</dbReference>
<keyword evidence="3" id="KW-0479">Metal-binding</keyword>
<dbReference type="InterPro" id="IPR036852">
    <property type="entry name" value="Peptidase_S8/S53_dom_sf"/>
</dbReference>
<comment type="caution">
    <text evidence="10">The sequence shown here is derived from an EMBL/GenBank/DDBJ whole genome shotgun (WGS) entry which is preliminary data.</text>
</comment>
<comment type="cofactor">
    <cofactor evidence="1">
        <name>Ca(2+)</name>
        <dbReference type="ChEBI" id="CHEBI:29108"/>
    </cofactor>
</comment>
<dbReference type="Pfam" id="PF09286">
    <property type="entry name" value="Pro-kuma_activ"/>
    <property type="match status" value="1"/>
</dbReference>
<evidence type="ECO:0000256" key="8">
    <source>
        <dbReference type="SAM" id="MobiDB-lite"/>
    </source>
</evidence>
<dbReference type="InterPro" id="IPR050819">
    <property type="entry name" value="Tripeptidyl-peptidase_I"/>
</dbReference>
<sequence length="516" mass="52595">MTEAQRVPLPGSARTELTGAELLGPADPEATISATLVLRRRAELDEAALTGPEFLTPAALAERYGAADEDVRRVRETLTAAGLTVIEEHPGSRRVVVTGPVRALNDVFGTELSRVRVRDGGAEHHARTGELSLPAVLDGVVTAVLGLDERDQARAQFRVYSGTEAAQSVTPDQLGSLYDFPPHTDGAGQTVAIIELGGGFTTSDIDDYLSGLNLPVPQVSAVEVDGVKNAPTGDPNSADGEVLLDIEVIGALAPGVTQLVYFAPNTDQGFLDAVSTAIHATPTPAAVSISWGQSEDQWTEQARTAMDQAFADAAALGVTICAASGDSGSTDGETDGKQHADFPASSPHALACGGTHLDATPPSTITAETVWNAGGGASGGGVSDAFPVPDFQTSAGVPARADGGTGRGVPDVAGNADPATGYQILVDGQQAVVGGTSAVAPLWSALICRLAQGAGRRFGLIHTQLYQGAQPGRPQPGFRDITDGDNGAYQAAAGWDACTGLGSPDGAALLRALTAG</sequence>
<keyword evidence="4" id="KW-0378">Hydrolase</keyword>
<evidence type="ECO:0000256" key="3">
    <source>
        <dbReference type="ARBA" id="ARBA00022723"/>
    </source>
</evidence>
<evidence type="ECO:0000313" key="10">
    <source>
        <dbReference type="EMBL" id="TVT19347.1"/>
    </source>
</evidence>
<evidence type="ECO:0000256" key="1">
    <source>
        <dbReference type="ARBA" id="ARBA00001913"/>
    </source>
</evidence>
<dbReference type="CDD" id="cd04056">
    <property type="entry name" value="Peptidases_S53"/>
    <property type="match status" value="1"/>
</dbReference>
<reference evidence="10 11" key="1">
    <citation type="submission" date="2019-07" db="EMBL/GenBank/DDBJ databases">
        <title>New species of Amycolatopsis and Streptomyces.</title>
        <authorList>
            <person name="Duangmal K."/>
            <person name="Teo W.F.A."/>
            <person name="Lipun K."/>
        </authorList>
    </citation>
    <scope>NUCLEOTIDE SEQUENCE [LARGE SCALE GENOMIC DNA]</scope>
    <source>
        <strain evidence="10 11">JCM 30562</strain>
    </source>
</reference>
<name>A0A558A507_9PSEU</name>
<evidence type="ECO:0000313" key="11">
    <source>
        <dbReference type="Proteomes" id="UP000318578"/>
    </source>
</evidence>
<dbReference type="InterPro" id="IPR015366">
    <property type="entry name" value="S53_propep"/>
</dbReference>
<gene>
    <name evidence="10" type="ORF">FNH06_24635</name>
</gene>
<keyword evidence="6" id="KW-0106">Calcium</keyword>
<evidence type="ECO:0000256" key="6">
    <source>
        <dbReference type="ARBA" id="ARBA00022837"/>
    </source>
</evidence>
<dbReference type="Proteomes" id="UP000318578">
    <property type="component" value="Unassembled WGS sequence"/>
</dbReference>
<accession>A0A558A507</accession>
<dbReference type="SUPFAM" id="SSF54897">
    <property type="entry name" value="Protease propeptides/inhibitors"/>
    <property type="match status" value="1"/>
</dbReference>
<protein>
    <submittedName>
        <fullName evidence="10">S8/S53 family peptidase</fullName>
    </submittedName>
</protein>
<dbReference type="SUPFAM" id="SSF52743">
    <property type="entry name" value="Subtilisin-like"/>
    <property type="match status" value="1"/>
</dbReference>
<dbReference type="Gene3D" id="3.40.50.200">
    <property type="entry name" value="Peptidase S8/S53 domain"/>
    <property type="match status" value="1"/>
</dbReference>
<dbReference type="GO" id="GO:0004252">
    <property type="term" value="F:serine-type endopeptidase activity"/>
    <property type="evidence" value="ECO:0007669"/>
    <property type="project" value="InterPro"/>
</dbReference>
<dbReference type="AlphaFoldDB" id="A0A558A507"/>
<dbReference type="PANTHER" id="PTHR14218:SF15">
    <property type="entry name" value="TRIPEPTIDYL-PEPTIDASE 1"/>
    <property type="match status" value="1"/>
</dbReference>
<keyword evidence="2" id="KW-0645">Protease</keyword>
<dbReference type="EMBL" id="VJZA01000048">
    <property type="protein sequence ID" value="TVT19347.1"/>
    <property type="molecule type" value="Genomic_DNA"/>
</dbReference>
<evidence type="ECO:0000256" key="7">
    <source>
        <dbReference type="ARBA" id="ARBA00023145"/>
    </source>
</evidence>
<dbReference type="GO" id="GO:0046872">
    <property type="term" value="F:metal ion binding"/>
    <property type="evidence" value="ECO:0007669"/>
    <property type="project" value="UniProtKB-KW"/>
</dbReference>
<organism evidence="10 11">
    <name type="scientific">Amycolatopsis acidiphila</name>
    <dbReference type="NCBI Taxonomy" id="715473"/>
    <lineage>
        <taxon>Bacteria</taxon>
        <taxon>Bacillati</taxon>
        <taxon>Actinomycetota</taxon>
        <taxon>Actinomycetes</taxon>
        <taxon>Pseudonocardiales</taxon>
        <taxon>Pseudonocardiaceae</taxon>
        <taxon>Amycolatopsis</taxon>
    </lineage>
</organism>
<keyword evidence="5" id="KW-0720">Serine protease</keyword>
<evidence type="ECO:0000256" key="2">
    <source>
        <dbReference type="ARBA" id="ARBA00022670"/>
    </source>
</evidence>
<dbReference type="RefSeq" id="WP_144642262.1">
    <property type="nucleotide sequence ID" value="NZ_BNAX01000002.1"/>
</dbReference>
<dbReference type="GO" id="GO:0008240">
    <property type="term" value="F:tripeptidyl-peptidase activity"/>
    <property type="evidence" value="ECO:0007669"/>
    <property type="project" value="TreeGrafter"/>
</dbReference>
<keyword evidence="7" id="KW-0865">Zymogen</keyword>
<evidence type="ECO:0000259" key="9">
    <source>
        <dbReference type="PROSITE" id="PS51695"/>
    </source>
</evidence>
<dbReference type="SMART" id="SM00944">
    <property type="entry name" value="Pro-kuma_activ"/>
    <property type="match status" value="1"/>
</dbReference>
<evidence type="ECO:0000256" key="5">
    <source>
        <dbReference type="ARBA" id="ARBA00022825"/>
    </source>
</evidence>
<feature type="region of interest" description="Disordered" evidence="8">
    <location>
        <begin position="325"/>
        <end position="357"/>
    </location>
</feature>
<evidence type="ECO:0000256" key="4">
    <source>
        <dbReference type="ARBA" id="ARBA00022801"/>
    </source>
</evidence>
<proteinExistence type="predicted"/>